<dbReference type="PANTHER" id="PTHR33908:SF3">
    <property type="entry name" value="UNDECAPRENYL PHOSPHATE-ALPHA-4-AMINO-4-DEOXY-L-ARABINOSE ARABINOSYL TRANSFERASE"/>
    <property type="match status" value="1"/>
</dbReference>
<keyword evidence="2" id="KW-1003">Cell membrane</keyword>
<keyword evidence="5 8" id="KW-0812">Transmembrane</keyword>
<evidence type="ECO:0000259" key="9">
    <source>
        <dbReference type="Pfam" id="PF13231"/>
    </source>
</evidence>
<comment type="subcellular location">
    <subcellularLocation>
        <location evidence="1">Cell membrane</location>
        <topology evidence="1">Multi-pass membrane protein</topology>
    </subcellularLocation>
</comment>
<gene>
    <name evidence="10" type="ORF">MiSe_04110</name>
</gene>
<evidence type="ECO:0000256" key="8">
    <source>
        <dbReference type="SAM" id="Phobius"/>
    </source>
</evidence>
<feature type="transmembrane region" description="Helical" evidence="8">
    <location>
        <begin position="347"/>
        <end position="367"/>
    </location>
</feature>
<reference evidence="10" key="1">
    <citation type="submission" date="2019-10" db="EMBL/GenBank/DDBJ databases">
        <title>Draft genome sequece of Microseira wollei NIES-4236.</title>
        <authorList>
            <person name="Yamaguchi H."/>
            <person name="Suzuki S."/>
            <person name="Kawachi M."/>
        </authorList>
    </citation>
    <scope>NUCLEOTIDE SEQUENCE</scope>
    <source>
        <strain evidence="10">NIES-4236</strain>
    </source>
</reference>
<dbReference type="GO" id="GO:0016763">
    <property type="term" value="F:pentosyltransferase activity"/>
    <property type="evidence" value="ECO:0007669"/>
    <property type="project" value="TreeGrafter"/>
</dbReference>
<keyword evidence="6 8" id="KW-1133">Transmembrane helix</keyword>
<dbReference type="GO" id="GO:0005886">
    <property type="term" value="C:plasma membrane"/>
    <property type="evidence" value="ECO:0007669"/>
    <property type="project" value="UniProtKB-SubCell"/>
</dbReference>
<dbReference type="InterPro" id="IPR038731">
    <property type="entry name" value="RgtA/B/C-like"/>
</dbReference>
<accession>A0AAV3X5R8</accession>
<dbReference type="EMBL" id="BLAY01000003">
    <property type="protein sequence ID" value="GET35669.1"/>
    <property type="molecule type" value="Genomic_DNA"/>
</dbReference>
<feature type="transmembrane region" description="Helical" evidence="8">
    <location>
        <begin position="184"/>
        <end position="213"/>
    </location>
</feature>
<dbReference type="AlphaFoldDB" id="A0AAV3X5R8"/>
<dbReference type="GO" id="GO:0010041">
    <property type="term" value="P:response to iron(III) ion"/>
    <property type="evidence" value="ECO:0007669"/>
    <property type="project" value="TreeGrafter"/>
</dbReference>
<evidence type="ECO:0000256" key="2">
    <source>
        <dbReference type="ARBA" id="ARBA00022475"/>
    </source>
</evidence>
<evidence type="ECO:0000256" key="1">
    <source>
        <dbReference type="ARBA" id="ARBA00004651"/>
    </source>
</evidence>
<name>A0AAV3X5R8_9CYAN</name>
<feature type="transmembrane region" description="Helical" evidence="8">
    <location>
        <begin position="388"/>
        <end position="408"/>
    </location>
</feature>
<evidence type="ECO:0000256" key="3">
    <source>
        <dbReference type="ARBA" id="ARBA00022676"/>
    </source>
</evidence>
<keyword evidence="3" id="KW-0328">Glycosyltransferase</keyword>
<evidence type="ECO:0000313" key="11">
    <source>
        <dbReference type="Proteomes" id="UP001050975"/>
    </source>
</evidence>
<feature type="transmembrane region" description="Helical" evidence="8">
    <location>
        <begin position="20"/>
        <end position="39"/>
    </location>
</feature>
<evidence type="ECO:0000256" key="7">
    <source>
        <dbReference type="ARBA" id="ARBA00023136"/>
    </source>
</evidence>
<dbReference type="PANTHER" id="PTHR33908">
    <property type="entry name" value="MANNOSYLTRANSFERASE YKCB-RELATED"/>
    <property type="match status" value="1"/>
</dbReference>
<feature type="transmembrane region" description="Helical" evidence="8">
    <location>
        <begin position="159"/>
        <end position="178"/>
    </location>
</feature>
<organism evidence="10 11">
    <name type="scientific">Microseira wollei NIES-4236</name>
    <dbReference type="NCBI Taxonomy" id="2530354"/>
    <lineage>
        <taxon>Bacteria</taxon>
        <taxon>Bacillati</taxon>
        <taxon>Cyanobacteriota</taxon>
        <taxon>Cyanophyceae</taxon>
        <taxon>Oscillatoriophycideae</taxon>
        <taxon>Aerosakkonematales</taxon>
        <taxon>Aerosakkonemataceae</taxon>
        <taxon>Microseira</taxon>
    </lineage>
</organism>
<evidence type="ECO:0000256" key="5">
    <source>
        <dbReference type="ARBA" id="ARBA00022692"/>
    </source>
</evidence>
<keyword evidence="11" id="KW-1185">Reference proteome</keyword>
<proteinExistence type="predicted"/>
<feature type="transmembrane region" description="Helical" evidence="8">
    <location>
        <begin position="318"/>
        <end position="335"/>
    </location>
</feature>
<keyword evidence="4 10" id="KW-0808">Transferase</keyword>
<comment type="caution">
    <text evidence="10">The sequence shown here is derived from an EMBL/GenBank/DDBJ whole genome shotgun (WGS) entry which is preliminary data.</text>
</comment>
<sequence>MTKIESSPKFINALNSLYIYRYAVALFILIVLCYLVFFFRLGAGPVRQWDESSLAVNALEMTLNGNLLVKYLDGKPDLINTKPPLAIWLIAACMKYLGYHEFSLRLPSAISASITAIAIYIFSKQYLQDFKASLIAVLVLITSIGFTGEHVARTGDYDAMLVLWITIYSLAYFIYLHSETSKKPFYLAVITVALVFAVWTKGIAGLLALPGLLIYTAWQKKVRKLLLSPQVYCSGIIFLILALGYYLLTEQYNPGYLQAIAANELTGRYGDLVPGGTPRGFFYYLANIISYRFVPWIYVLPFCLMIVSLSEKKIFKDFIFFSSIYLTSYFLIISYSKTKFNWYDAPLYPIASLIIGLGFSIGFKLIADYCCSHNLFNSIKAETLFKRRLIYVVLISSIFLMPFFNNFYTEIDLSNVPFRENDWTISGLAFKYREYFTKLATAKLDIKTNKLQVVNINRYNLPLLFYTQAANLTSPYLLEVKWENPSEKIFITGETIVNCDANTQEDLNRRYRMRVLHSDSPCGTFLIENTSSKIKADRTPQK</sequence>
<evidence type="ECO:0000256" key="4">
    <source>
        <dbReference type="ARBA" id="ARBA00022679"/>
    </source>
</evidence>
<evidence type="ECO:0000256" key="6">
    <source>
        <dbReference type="ARBA" id="ARBA00022989"/>
    </source>
</evidence>
<dbReference type="GO" id="GO:0009103">
    <property type="term" value="P:lipopolysaccharide biosynthetic process"/>
    <property type="evidence" value="ECO:0007669"/>
    <property type="project" value="UniProtKB-ARBA"/>
</dbReference>
<dbReference type="RefSeq" id="WP_226573765.1">
    <property type="nucleotide sequence ID" value="NZ_BLAY01000003.1"/>
</dbReference>
<dbReference type="Pfam" id="PF13231">
    <property type="entry name" value="PMT_2"/>
    <property type="match status" value="1"/>
</dbReference>
<feature type="transmembrane region" description="Helical" evidence="8">
    <location>
        <begin position="225"/>
        <end position="248"/>
    </location>
</feature>
<keyword evidence="7 8" id="KW-0472">Membrane</keyword>
<dbReference type="InterPro" id="IPR050297">
    <property type="entry name" value="LipidA_mod_glycosyltrf_83"/>
</dbReference>
<dbReference type="Proteomes" id="UP001050975">
    <property type="component" value="Unassembled WGS sequence"/>
</dbReference>
<feature type="transmembrane region" description="Helical" evidence="8">
    <location>
        <begin position="104"/>
        <end position="122"/>
    </location>
</feature>
<feature type="transmembrane region" description="Helical" evidence="8">
    <location>
        <begin position="134"/>
        <end position="152"/>
    </location>
</feature>
<feature type="transmembrane region" description="Helical" evidence="8">
    <location>
        <begin position="281"/>
        <end position="306"/>
    </location>
</feature>
<protein>
    <submittedName>
        <fullName evidence="10">Glycosyl transferase family protein</fullName>
    </submittedName>
</protein>
<evidence type="ECO:0000313" key="10">
    <source>
        <dbReference type="EMBL" id="GET35669.1"/>
    </source>
</evidence>
<feature type="domain" description="Glycosyltransferase RgtA/B/C/D-like" evidence="9">
    <location>
        <begin position="82"/>
        <end position="243"/>
    </location>
</feature>